<dbReference type="PANTHER" id="PTHR36582">
    <property type="entry name" value="ANTITOXIN PARD"/>
    <property type="match status" value="1"/>
</dbReference>
<keyword evidence="4" id="KW-1185">Reference proteome</keyword>
<dbReference type="InterPro" id="IPR038296">
    <property type="entry name" value="ParD_sf"/>
</dbReference>
<dbReference type="GO" id="GO:0003677">
    <property type="term" value="F:DNA binding"/>
    <property type="evidence" value="ECO:0007669"/>
    <property type="project" value="UniProtKB-KW"/>
</dbReference>
<dbReference type="OrthoDB" id="291307at2"/>
<dbReference type="Proteomes" id="UP000004291">
    <property type="component" value="Chromosome"/>
</dbReference>
<evidence type="ECO:0000256" key="2">
    <source>
        <dbReference type="ARBA" id="ARBA00022649"/>
    </source>
</evidence>
<dbReference type="STRING" id="411684.HPDFL43_19982"/>
<gene>
    <name evidence="3" type="ORF">HPDFL43_19982</name>
</gene>
<dbReference type="Pfam" id="PF03693">
    <property type="entry name" value="ParD_antitoxin"/>
    <property type="match status" value="1"/>
</dbReference>
<sequence>MANVEKISVALTPEMAMTMRQAVESGEYASASEVMREAMREWHARRTEREQALVQLGRLWDDGVASGEAIDGEAAFERIRQSLDARIGKGGSL</sequence>
<dbReference type="Gene3D" id="6.10.10.120">
    <property type="entry name" value="Antitoxin ParD1-like"/>
    <property type="match status" value="1"/>
</dbReference>
<evidence type="ECO:0000313" key="4">
    <source>
        <dbReference type="Proteomes" id="UP000004291"/>
    </source>
</evidence>
<dbReference type="AlphaFoldDB" id="A9CWE7"/>
<organism evidence="3 4">
    <name type="scientific">Hoeflea phototrophica (strain DSM 17068 / NCIMB 14078 / DFL-43)</name>
    <dbReference type="NCBI Taxonomy" id="411684"/>
    <lineage>
        <taxon>Bacteria</taxon>
        <taxon>Pseudomonadati</taxon>
        <taxon>Pseudomonadota</taxon>
        <taxon>Alphaproteobacteria</taxon>
        <taxon>Hyphomicrobiales</taxon>
        <taxon>Rhizobiaceae</taxon>
        <taxon>Hoeflea</taxon>
    </lineage>
</organism>
<reference evidence="3 4" key="1">
    <citation type="submission" date="2007-10" db="EMBL/GenBank/DDBJ databases">
        <authorList>
            <person name="Wagner-Dobler I."/>
            <person name="Ferriera S."/>
            <person name="Johnson J."/>
            <person name="Kravitz S."/>
            <person name="Beeson K."/>
            <person name="Sutton G."/>
            <person name="Rogers Y.-H."/>
            <person name="Friedman R."/>
            <person name="Frazier M."/>
            <person name="Venter J.C."/>
        </authorList>
    </citation>
    <scope>NUCLEOTIDE SEQUENCE [LARGE SCALE GENOMIC DNA]</scope>
    <source>
        <strain evidence="3 4">DFL-43</strain>
    </source>
</reference>
<evidence type="ECO:0000256" key="1">
    <source>
        <dbReference type="ARBA" id="ARBA00008580"/>
    </source>
</evidence>
<keyword evidence="3" id="KW-0238">DNA-binding</keyword>
<dbReference type="HOGENOM" id="CLU_144805_4_1_5"/>
<evidence type="ECO:0000313" key="3">
    <source>
        <dbReference type="EMBL" id="EDQ35509.1"/>
    </source>
</evidence>
<dbReference type="EMBL" id="ABIA03000001">
    <property type="protein sequence ID" value="EDQ35509.1"/>
    <property type="molecule type" value="Genomic_DNA"/>
</dbReference>
<comment type="caution">
    <text evidence="3">The sequence shown here is derived from an EMBL/GenBank/DDBJ whole genome shotgun (WGS) entry which is preliminary data.</text>
</comment>
<dbReference type="CDD" id="cd22231">
    <property type="entry name" value="RHH_NikR_HicB-like"/>
    <property type="match status" value="1"/>
</dbReference>
<dbReference type="SUPFAM" id="SSF47598">
    <property type="entry name" value="Ribbon-helix-helix"/>
    <property type="match status" value="1"/>
</dbReference>
<dbReference type="InterPro" id="IPR022789">
    <property type="entry name" value="ParD"/>
</dbReference>
<keyword evidence="2" id="KW-1277">Toxin-antitoxin system</keyword>
<dbReference type="RefSeq" id="WP_007199740.1">
    <property type="nucleotide sequence ID" value="NZ_CM002917.1"/>
</dbReference>
<accession>A9CWE7</accession>
<dbReference type="PANTHER" id="PTHR36582:SF2">
    <property type="entry name" value="ANTITOXIN PARD"/>
    <property type="match status" value="1"/>
</dbReference>
<comment type="similarity">
    <text evidence="1">Belongs to the ParD antitoxin family.</text>
</comment>
<dbReference type="InterPro" id="IPR010985">
    <property type="entry name" value="Ribbon_hlx_hlx"/>
</dbReference>
<dbReference type="eggNOG" id="COG3609">
    <property type="taxonomic scope" value="Bacteria"/>
</dbReference>
<dbReference type="GO" id="GO:0006355">
    <property type="term" value="P:regulation of DNA-templated transcription"/>
    <property type="evidence" value="ECO:0007669"/>
    <property type="project" value="InterPro"/>
</dbReference>
<reference evidence="3 4" key="2">
    <citation type="submission" date="2012-06" db="EMBL/GenBank/DDBJ databases">
        <authorList>
            <person name="Fiebig A."/>
        </authorList>
    </citation>
    <scope>NUCLEOTIDE SEQUENCE [LARGE SCALE GENOMIC DNA]</scope>
    <source>
        <strain evidence="3 4">DFL-43</strain>
    </source>
</reference>
<name>A9CWE7_HOEPD</name>
<proteinExistence type="inferred from homology"/>
<protein>
    <submittedName>
        <fullName evidence="3">Putative transcriptional regulator containing the CopG/Arc/MetJ DNA-binding domain protein</fullName>
    </submittedName>
</protein>